<name>A0A0A9GPT6_ARUDO</name>
<protein>
    <submittedName>
        <fullName evidence="1">Uncharacterized protein</fullName>
    </submittedName>
</protein>
<organism evidence="1">
    <name type="scientific">Arundo donax</name>
    <name type="common">Giant reed</name>
    <name type="synonym">Donax arundinaceus</name>
    <dbReference type="NCBI Taxonomy" id="35708"/>
    <lineage>
        <taxon>Eukaryota</taxon>
        <taxon>Viridiplantae</taxon>
        <taxon>Streptophyta</taxon>
        <taxon>Embryophyta</taxon>
        <taxon>Tracheophyta</taxon>
        <taxon>Spermatophyta</taxon>
        <taxon>Magnoliopsida</taxon>
        <taxon>Liliopsida</taxon>
        <taxon>Poales</taxon>
        <taxon>Poaceae</taxon>
        <taxon>PACMAD clade</taxon>
        <taxon>Arundinoideae</taxon>
        <taxon>Arundineae</taxon>
        <taxon>Arundo</taxon>
    </lineage>
</organism>
<reference evidence="1" key="2">
    <citation type="journal article" date="2015" name="Data Brief">
        <title>Shoot transcriptome of the giant reed, Arundo donax.</title>
        <authorList>
            <person name="Barrero R.A."/>
            <person name="Guerrero F.D."/>
            <person name="Moolhuijzen P."/>
            <person name="Goolsby J.A."/>
            <person name="Tidwell J."/>
            <person name="Bellgard S.E."/>
            <person name="Bellgard M.I."/>
        </authorList>
    </citation>
    <scope>NUCLEOTIDE SEQUENCE</scope>
    <source>
        <tissue evidence="1">Shoot tissue taken approximately 20 cm above the soil surface</tissue>
    </source>
</reference>
<dbReference type="AlphaFoldDB" id="A0A0A9GPT6"/>
<evidence type="ECO:0000313" key="1">
    <source>
        <dbReference type="EMBL" id="JAE24556.1"/>
    </source>
</evidence>
<proteinExistence type="predicted"/>
<reference evidence="1" key="1">
    <citation type="submission" date="2014-09" db="EMBL/GenBank/DDBJ databases">
        <authorList>
            <person name="Magalhaes I.L.F."/>
            <person name="Oliveira U."/>
            <person name="Santos F.R."/>
            <person name="Vidigal T.H.D.A."/>
            <person name="Brescovit A.D."/>
            <person name="Santos A.J."/>
        </authorList>
    </citation>
    <scope>NUCLEOTIDE SEQUENCE</scope>
    <source>
        <tissue evidence="1">Shoot tissue taken approximately 20 cm above the soil surface</tissue>
    </source>
</reference>
<sequence>MGRKPVELLLPCVVQQNTDTLSLSFQP</sequence>
<accession>A0A0A9GPT6</accession>
<dbReference type="EMBL" id="GBRH01173340">
    <property type="protein sequence ID" value="JAE24556.1"/>
    <property type="molecule type" value="Transcribed_RNA"/>
</dbReference>